<keyword evidence="2" id="KW-0472">Membrane</keyword>
<dbReference type="EMBL" id="JBICCN010000232">
    <property type="protein sequence ID" value="KAL3085016.1"/>
    <property type="molecule type" value="Genomic_DNA"/>
</dbReference>
<gene>
    <name evidence="3" type="ORF">niasHS_010085</name>
</gene>
<keyword evidence="2" id="KW-0812">Transmembrane</keyword>
<evidence type="ECO:0000256" key="2">
    <source>
        <dbReference type="SAM" id="Phobius"/>
    </source>
</evidence>
<feature type="region of interest" description="Disordered" evidence="1">
    <location>
        <begin position="38"/>
        <end position="98"/>
    </location>
</feature>
<organism evidence="3 4">
    <name type="scientific">Heterodera schachtii</name>
    <name type="common">Sugarbeet cyst nematode worm</name>
    <name type="synonym">Tylenchus schachtii</name>
    <dbReference type="NCBI Taxonomy" id="97005"/>
    <lineage>
        <taxon>Eukaryota</taxon>
        <taxon>Metazoa</taxon>
        <taxon>Ecdysozoa</taxon>
        <taxon>Nematoda</taxon>
        <taxon>Chromadorea</taxon>
        <taxon>Rhabditida</taxon>
        <taxon>Tylenchina</taxon>
        <taxon>Tylenchomorpha</taxon>
        <taxon>Tylenchoidea</taxon>
        <taxon>Heteroderidae</taxon>
        <taxon>Heteroderinae</taxon>
        <taxon>Heterodera</taxon>
    </lineage>
</organism>
<name>A0ABD2J4G4_HETSC</name>
<protein>
    <recommendedName>
        <fullName evidence="5">Gland protein</fullName>
    </recommendedName>
</protein>
<reference evidence="3 4" key="1">
    <citation type="submission" date="2024-10" db="EMBL/GenBank/DDBJ databases">
        <authorList>
            <person name="Kim D."/>
        </authorList>
    </citation>
    <scope>NUCLEOTIDE SEQUENCE [LARGE SCALE GENOMIC DNA]</scope>
    <source>
        <strain evidence="3">Taebaek</strain>
    </source>
</reference>
<feature type="compositionally biased region" description="Acidic residues" evidence="1">
    <location>
        <begin position="60"/>
        <end position="74"/>
    </location>
</feature>
<evidence type="ECO:0000256" key="1">
    <source>
        <dbReference type="SAM" id="MobiDB-lite"/>
    </source>
</evidence>
<evidence type="ECO:0008006" key="5">
    <source>
        <dbReference type="Google" id="ProtNLM"/>
    </source>
</evidence>
<feature type="compositionally biased region" description="Basic and acidic residues" evidence="1">
    <location>
        <begin position="38"/>
        <end position="59"/>
    </location>
</feature>
<dbReference type="Proteomes" id="UP001620645">
    <property type="component" value="Unassembled WGS sequence"/>
</dbReference>
<keyword evidence="4" id="KW-1185">Reference proteome</keyword>
<sequence length="98" mass="11652">MDVVYAVVEGAQLFIPFFAVFVLLTVLYHYNKSGRLLDGENHRIFGGEADKREEERRSDEEEEEEREEEEEEEKDGTTEDYYGDNNGRKQRRQNDKEK</sequence>
<comment type="caution">
    <text evidence="3">The sequence shown here is derived from an EMBL/GenBank/DDBJ whole genome shotgun (WGS) entry which is preliminary data.</text>
</comment>
<evidence type="ECO:0000313" key="4">
    <source>
        <dbReference type="Proteomes" id="UP001620645"/>
    </source>
</evidence>
<dbReference type="AlphaFoldDB" id="A0ABD2J4G4"/>
<evidence type="ECO:0000313" key="3">
    <source>
        <dbReference type="EMBL" id="KAL3085016.1"/>
    </source>
</evidence>
<feature type="transmembrane region" description="Helical" evidence="2">
    <location>
        <begin position="12"/>
        <end position="30"/>
    </location>
</feature>
<keyword evidence="2" id="KW-1133">Transmembrane helix</keyword>
<proteinExistence type="predicted"/>
<accession>A0ABD2J4G4</accession>